<evidence type="ECO:0000256" key="6">
    <source>
        <dbReference type="SAM" id="Phobius"/>
    </source>
</evidence>
<evidence type="ECO:0000256" key="3">
    <source>
        <dbReference type="ARBA" id="ARBA00022692"/>
    </source>
</evidence>
<name>A0ABT5JXF3_9BURK</name>
<comment type="caution">
    <text evidence="7">The sequence shown here is derived from an EMBL/GenBank/DDBJ whole genome shotgun (WGS) entry which is preliminary data.</text>
</comment>
<accession>A0ABT5JXF3</accession>
<evidence type="ECO:0000313" key="8">
    <source>
        <dbReference type="Proteomes" id="UP001221208"/>
    </source>
</evidence>
<feature type="transmembrane region" description="Helical" evidence="6">
    <location>
        <begin position="121"/>
        <end position="143"/>
    </location>
</feature>
<keyword evidence="8" id="KW-1185">Reference proteome</keyword>
<dbReference type="InterPro" id="IPR001123">
    <property type="entry name" value="LeuE-type"/>
</dbReference>
<proteinExistence type="predicted"/>
<reference evidence="7 8" key="1">
    <citation type="submission" date="2022-10" db="EMBL/GenBank/DDBJ databases">
        <title>Janthinobacterium sp. hw3 Genome sequencing.</title>
        <authorList>
            <person name="Park S."/>
        </authorList>
    </citation>
    <scope>NUCLEOTIDE SEQUENCE [LARGE SCALE GENOMIC DNA]</scope>
    <source>
        <strain evidence="8">hw3</strain>
    </source>
</reference>
<evidence type="ECO:0000256" key="1">
    <source>
        <dbReference type="ARBA" id="ARBA00004651"/>
    </source>
</evidence>
<sequence length="212" mass="22670">MAFHVWLTFAATYFILTISPGPNVVLVIRNSLKYGSASALVTILGNLAAQLLIVMLVAGGVGATIAALPEFFLVMKVLGAAYLIFLGVGQIRNARQDAPAIDAGVDAAPAPMAKGALFRSAFLVSISNPKTLIFLSAFMPQFIDQTRPLGWQFALMYLTSAASVTAVHIFYSFSVSQLKHKVKNSRFVKSVKYLGGSIFVLLGLKLLGSQRG</sequence>
<evidence type="ECO:0000313" key="7">
    <source>
        <dbReference type="EMBL" id="MDC8757161.1"/>
    </source>
</evidence>
<dbReference type="PANTHER" id="PTHR30086">
    <property type="entry name" value="ARGININE EXPORTER PROTEIN ARGO"/>
    <property type="match status" value="1"/>
</dbReference>
<keyword evidence="5 6" id="KW-0472">Membrane</keyword>
<dbReference type="RefSeq" id="WP_273669847.1">
    <property type="nucleotide sequence ID" value="NZ_JAQQXR010000002.1"/>
</dbReference>
<keyword evidence="3 6" id="KW-0812">Transmembrane</keyword>
<dbReference type="EMBL" id="JAQQXR010000002">
    <property type="protein sequence ID" value="MDC8757161.1"/>
    <property type="molecule type" value="Genomic_DNA"/>
</dbReference>
<gene>
    <name evidence="7" type="ORF">OIK44_06110</name>
</gene>
<comment type="subcellular location">
    <subcellularLocation>
        <location evidence="1">Cell membrane</location>
        <topology evidence="1">Multi-pass membrane protein</topology>
    </subcellularLocation>
</comment>
<feature type="transmembrane region" description="Helical" evidence="6">
    <location>
        <begin position="40"/>
        <end position="65"/>
    </location>
</feature>
<protein>
    <submittedName>
        <fullName evidence="7">LysE family translocator</fullName>
    </submittedName>
</protein>
<evidence type="ECO:0000256" key="5">
    <source>
        <dbReference type="ARBA" id="ARBA00023136"/>
    </source>
</evidence>
<dbReference type="Proteomes" id="UP001221208">
    <property type="component" value="Unassembled WGS sequence"/>
</dbReference>
<evidence type="ECO:0000256" key="4">
    <source>
        <dbReference type="ARBA" id="ARBA00022989"/>
    </source>
</evidence>
<organism evidence="7 8">
    <name type="scientific">Janthinobacterium fluminis</name>
    <dbReference type="NCBI Taxonomy" id="2987524"/>
    <lineage>
        <taxon>Bacteria</taxon>
        <taxon>Pseudomonadati</taxon>
        <taxon>Pseudomonadota</taxon>
        <taxon>Betaproteobacteria</taxon>
        <taxon>Burkholderiales</taxon>
        <taxon>Oxalobacteraceae</taxon>
        <taxon>Janthinobacterium</taxon>
    </lineage>
</organism>
<dbReference type="Pfam" id="PF01810">
    <property type="entry name" value="LysE"/>
    <property type="match status" value="1"/>
</dbReference>
<keyword evidence="2" id="KW-1003">Cell membrane</keyword>
<feature type="transmembrane region" description="Helical" evidence="6">
    <location>
        <begin position="6"/>
        <end position="28"/>
    </location>
</feature>
<dbReference type="PIRSF" id="PIRSF006324">
    <property type="entry name" value="LeuE"/>
    <property type="match status" value="1"/>
</dbReference>
<dbReference type="PANTHER" id="PTHR30086:SF20">
    <property type="entry name" value="ARGININE EXPORTER PROTEIN ARGO-RELATED"/>
    <property type="match status" value="1"/>
</dbReference>
<keyword evidence="4 6" id="KW-1133">Transmembrane helix</keyword>
<feature type="transmembrane region" description="Helical" evidence="6">
    <location>
        <begin position="71"/>
        <end position="89"/>
    </location>
</feature>
<evidence type="ECO:0000256" key="2">
    <source>
        <dbReference type="ARBA" id="ARBA00022475"/>
    </source>
</evidence>
<feature type="transmembrane region" description="Helical" evidence="6">
    <location>
        <begin position="149"/>
        <end position="171"/>
    </location>
</feature>